<comment type="caution">
    <text evidence="2">The sequence shown here is derived from an EMBL/GenBank/DDBJ whole genome shotgun (WGS) entry which is preliminary data.</text>
</comment>
<protein>
    <recommendedName>
        <fullName evidence="4">WXG100 family type VII secretion target</fullName>
    </recommendedName>
</protein>
<evidence type="ECO:0000313" key="2">
    <source>
        <dbReference type="EMBL" id="TDC05210.1"/>
    </source>
</evidence>
<dbReference type="OrthoDB" id="3475339at2"/>
<evidence type="ECO:0000256" key="1">
    <source>
        <dbReference type="SAM" id="MobiDB-lite"/>
    </source>
</evidence>
<feature type="compositionally biased region" description="Basic and acidic residues" evidence="1">
    <location>
        <begin position="109"/>
        <end position="119"/>
    </location>
</feature>
<organism evidence="2 3">
    <name type="scientific">Actinomadura bangladeshensis</name>
    <dbReference type="NCBI Taxonomy" id="453573"/>
    <lineage>
        <taxon>Bacteria</taxon>
        <taxon>Bacillati</taxon>
        <taxon>Actinomycetota</taxon>
        <taxon>Actinomycetes</taxon>
        <taxon>Streptosporangiales</taxon>
        <taxon>Thermomonosporaceae</taxon>
        <taxon>Actinomadura</taxon>
    </lineage>
</organism>
<evidence type="ECO:0000313" key="3">
    <source>
        <dbReference type="Proteomes" id="UP000295431"/>
    </source>
</evidence>
<reference evidence="2 3" key="1">
    <citation type="submission" date="2019-03" db="EMBL/GenBank/DDBJ databases">
        <title>Draft genome sequences of novel Actinobacteria.</title>
        <authorList>
            <person name="Sahin N."/>
            <person name="Ay H."/>
            <person name="Saygin H."/>
        </authorList>
    </citation>
    <scope>NUCLEOTIDE SEQUENCE [LARGE SCALE GENOMIC DNA]</scope>
    <source>
        <strain evidence="2 3">DSM 45347</strain>
    </source>
</reference>
<feature type="region of interest" description="Disordered" evidence="1">
    <location>
        <begin position="104"/>
        <end position="129"/>
    </location>
</feature>
<evidence type="ECO:0008006" key="4">
    <source>
        <dbReference type="Google" id="ProtNLM"/>
    </source>
</evidence>
<gene>
    <name evidence="2" type="ORF">E1284_35765</name>
</gene>
<sequence length="129" mass="13734">MAPKAPGGGSYPNNLPTAGGKEIAIQHDVLDDIVKKLDADLKKLRDERWSNQITDATPPEAAMGNYKAGQGLYSTVVAARDQIGGTFDQFLTAYEQVIEAIRASNKSHRNADDASKRGVEAAGSPHTAI</sequence>
<dbReference type="Proteomes" id="UP000295431">
    <property type="component" value="Unassembled WGS sequence"/>
</dbReference>
<dbReference type="EMBL" id="SMJW01000311">
    <property type="protein sequence ID" value="TDC05210.1"/>
    <property type="molecule type" value="Genomic_DNA"/>
</dbReference>
<dbReference type="AlphaFoldDB" id="A0A4R4NCT7"/>
<name>A0A4R4NCT7_9ACTN</name>
<keyword evidence="3" id="KW-1185">Reference proteome</keyword>
<accession>A0A4R4NCT7</accession>
<proteinExistence type="predicted"/>
<dbReference type="RefSeq" id="WP_131944591.1">
    <property type="nucleotide sequence ID" value="NZ_BAAAMX010000021.1"/>
</dbReference>